<feature type="compositionally biased region" description="Low complexity" evidence="1">
    <location>
        <begin position="92"/>
        <end position="105"/>
    </location>
</feature>
<organism evidence="2 3">
    <name type="scientific">Orbilia blumenaviensis</name>
    <dbReference type="NCBI Taxonomy" id="1796055"/>
    <lineage>
        <taxon>Eukaryota</taxon>
        <taxon>Fungi</taxon>
        <taxon>Dikarya</taxon>
        <taxon>Ascomycota</taxon>
        <taxon>Pezizomycotina</taxon>
        <taxon>Orbiliomycetes</taxon>
        <taxon>Orbiliales</taxon>
        <taxon>Orbiliaceae</taxon>
        <taxon>Orbilia</taxon>
    </lineage>
</organism>
<dbReference type="EMBL" id="JAVHNS010000007">
    <property type="protein sequence ID" value="KAK6349314.1"/>
    <property type="molecule type" value="Genomic_DNA"/>
</dbReference>
<accession>A0AAV9UUK7</accession>
<feature type="compositionally biased region" description="Basic and acidic residues" evidence="1">
    <location>
        <begin position="559"/>
        <end position="568"/>
    </location>
</feature>
<gene>
    <name evidence="2" type="ORF">TWF730_010063</name>
</gene>
<feature type="compositionally biased region" description="Basic and acidic residues" evidence="1">
    <location>
        <begin position="641"/>
        <end position="651"/>
    </location>
</feature>
<proteinExistence type="predicted"/>
<reference evidence="2 3" key="1">
    <citation type="submission" date="2019-10" db="EMBL/GenBank/DDBJ databases">
        <authorList>
            <person name="Palmer J.M."/>
        </authorList>
    </citation>
    <scope>NUCLEOTIDE SEQUENCE [LARGE SCALE GENOMIC DNA]</scope>
    <source>
        <strain evidence="2 3">TWF730</strain>
    </source>
</reference>
<comment type="caution">
    <text evidence="2">The sequence shown here is derived from an EMBL/GenBank/DDBJ whole genome shotgun (WGS) entry which is preliminary data.</text>
</comment>
<sequence>MQIHEVYPPWKRPPIRLLCALLHSFLIISSFVVLAADPPIQLDPKRSSRTLSKPNKPAHDTQAPLNRFKTWPPTKKDEQDPKAQPGRRRKNSGSPSPRSRSDSLSDIGDISEPHAIDPDTFPGPTRVTAAPAIPGVTPIHTWIAATEPGGVLTTYTVSTPSPKPTLVYNCQIVPALCNAAQKHLGDGVTTTTLVYDRWIPERVNGVTWTGGSRTSERRTYACGNGRNLLPQAQHRPPLQCPAVNVIIQGRTVQKAQPPTFTVQSGIRVTTTIGNSNKKTVETVFTPAVFPGNIIMTSMTTKAAGLVVTSTLENQLAVETRLAGGERKKVKIPYKLSCEEFPPATSVQGGLGAETYCVQIKRSKGFDTEQNWQGLAVLGLRNYAQKPIHGFDPHQRGNYTAMNTLFEYAFEMRYSSGRGAVWVEGDGRPEYCYGPWGPSPEDCQEISIPMAIGADEDSIRDEEDAFEEMLVENEDIESDIKGPISQEWSEGNRVILNLRPMSFDSSPILEEEEEEERQIELGIERGKKGSEAELLELESENDSRLPPSRSLSDLREEENDYTKGDRETKSLYHQQLNMFNRMGSYAQGLDQYAKTILQVKGIRKFDIEQLVDLSPALQDDERHSAYSGSLIKGQDDVTDSIKDQCRLSDGPDSRGSGSRKAWPSAVERRTRKEPAPDVDEYALDEEIYSGPPKRWKKICSDNANPPINLYSGSGLGKSSPEQDYEKIINSDGVQWSSLGLESNPVDLESEDV</sequence>
<feature type="compositionally biased region" description="Basic and acidic residues" evidence="1">
    <location>
        <begin position="665"/>
        <end position="674"/>
    </location>
</feature>
<protein>
    <submittedName>
        <fullName evidence="2">Uncharacterized protein</fullName>
    </submittedName>
</protein>
<feature type="region of interest" description="Disordered" evidence="1">
    <location>
        <begin position="535"/>
        <end position="568"/>
    </location>
</feature>
<evidence type="ECO:0000313" key="3">
    <source>
        <dbReference type="Proteomes" id="UP001373714"/>
    </source>
</evidence>
<dbReference type="AlphaFoldDB" id="A0AAV9UUK7"/>
<keyword evidence="3" id="KW-1185">Reference proteome</keyword>
<evidence type="ECO:0000256" key="1">
    <source>
        <dbReference type="SAM" id="MobiDB-lite"/>
    </source>
</evidence>
<feature type="region of interest" description="Disordered" evidence="1">
    <location>
        <begin position="43"/>
        <end position="129"/>
    </location>
</feature>
<evidence type="ECO:0000313" key="2">
    <source>
        <dbReference type="EMBL" id="KAK6349314.1"/>
    </source>
</evidence>
<name>A0AAV9UUK7_9PEZI</name>
<dbReference type="Proteomes" id="UP001373714">
    <property type="component" value="Unassembled WGS sequence"/>
</dbReference>
<feature type="region of interest" description="Disordered" evidence="1">
    <location>
        <begin position="641"/>
        <end position="683"/>
    </location>
</feature>